<evidence type="ECO:0000313" key="2">
    <source>
        <dbReference type="EMBL" id="MFD1465751.1"/>
    </source>
</evidence>
<reference evidence="3" key="1">
    <citation type="journal article" date="2019" name="Int. J. Syst. Evol. Microbiol.">
        <title>The Global Catalogue of Microorganisms (GCM) 10K type strain sequencing project: providing services to taxonomists for standard genome sequencing and annotation.</title>
        <authorList>
            <consortium name="The Broad Institute Genomics Platform"/>
            <consortium name="The Broad Institute Genome Sequencing Center for Infectious Disease"/>
            <person name="Wu L."/>
            <person name="Ma J."/>
        </authorList>
    </citation>
    <scope>NUCLEOTIDE SEQUENCE [LARGE SCALE GENOMIC DNA]</scope>
    <source>
        <strain evidence="3">CCM 8951</strain>
    </source>
</reference>
<sequence>MIIGGSKKAVIENIQQNVAAENYNDKVEVNDATLTLAESSQVIATYQKRLQSPNYTINNWLARALMTCTTAVINRRTDIVGLENLQGLKQGAIVTSNHFNPLENTVVRQALHQRPDGNKRLYVVSQVTNMLAKGVVGYLLKYADTIPIGGDKEYMGREFPKHLQHLLAANNFILIYPEQEMWFNYRKPRPPKRGAYYYAAKFQAPIVSCFVEIIDLPKADNTEFNQTSYRMHILKTIFPDENKSVRDNSIVMMQQDYAQKKAAYEQAYGQPLNYQFTTNDIAGWHG</sequence>
<comment type="caution">
    <text evidence="2">The sequence shown here is derived from an EMBL/GenBank/DDBJ whole genome shotgun (WGS) entry which is preliminary data.</text>
</comment>
<feature type="domain" description="Phospholipid/glycerol acyltransferase" evidence="1">
    <location>
        <begin position="92"/>
        <end position="214"/>
    </location>
</feature>
<name>A0ABW4DPL6_9LACO</name>
<keyword evidence="2" id="KW-0808">Transferase</keyword>
<dbReference type="EMBL" id="JBHTOF010000080">
    <property type="protein sequence ID" value="MFD1465751.1"/>
    <property type="molecule type" value="Genomic_DNA"/>
</dbReference>
<evidence type="ECO:0000313" key="3">
    <source>
        <dbReference type="Proteomes" id="UP001597244"/>
    </source>
</evidence>
<dbReference type="CDD" id="cd07989">
    <property type="entry name" value="LPLAT_AGPAT-like"/>
    <property type="match status" value="1"/>
</dbReference>
<proteinExistence type="predicted"/>
<dbReference type="RefSeq" id="WP_125578725.1">
    <property type="nucleotide sequence ID" value="NZ_JBHTOF010000080.1"/>
</dbReference>
<dbReference type="SMART" id="SM00563">
    <property type="entry name" value="PlsC"/>
    <property type="match status" value="1"/>
</dbReference>
<accession>A0ABW4DPL6</accession>
<gene>
    <name evidence="2" type="ORF">ACFQ4L_06720</name>
</gene>
<evidence type="ECO:0000259" key="1">
    <source>
        <dbReference type="SMART" id="SM00563"/>
    </source>
</evidence>
<dbReference type="InterPro" id="IPR002123">
    <property type="entry name" value="Plipid/glycerol_acylTrfase"/>
</dbReference>
<keyword evidence="3" id="KW-1185">Reference proteome</keyword>
<dbReference type="Pfam" id="PF01553">
    <property type="entry name" value="Acyltransferase"/>
    <property type="match status" value="1"/>
</dbReference>
<keyword evidence="2" id="KW-0012">Acyltransferase</keyword>
<dbReference type="GO" id="GO:0016746">
    <property type="term" value="F:acyltransferase activity"/>
    <property type="evidence" value="ECO:0007669"/>
    <property type="project" value="UniProtKB-KW"/>
</dbReference>
<dbReference type="SUPFAM" id="SSF69593">
    <property type="entry name" value="Glycerol-3-phosphate (1)-acyltransferase"/>
    <property type="match status" value="1"/>
</dbReference>
<dbReference type="Proteomes" id="UP001597244">
    <property type="component" value="Unassembled WGS sequence"/>
</dbReference>
<protein>
    <submittedName>
        <fullName evidence="2">Lysophospholipid acyltransferase family protein</fullName>
    </submittedName>
</protein>
<organism evidence="2 3">
    <name type="scientific">Lapidilactobacillus mulanensis</name>
    <dbReference type="NCBI Taxonomy" id="2485999"/>
    <lineage>
        <taxon>Bacteria</taxon>
        <taxon>Bacillati</taxon>
        <taxon>Bacillota</taxon>
        <taxon>Bacilli</taxon>
        <taxon>Lactobacillales</taxon>
        <taxon>Lactobacillaceae</taxon>
        <taxon>Lapidilactobacillus</taxon>
    </lineage>
</organism>